<dbReference type="EMBL" id="CM044703">
    <property type="protein sequence ID" value="KAI5670501.1"/>
    <property type="molecule type" value="Genomic_DNA"/>
</dbReference>
<comment type="caution">
    <text evidence="1">The sequence shown here is derived from an EMBL/GenBank/DDBJ whole genome shotgun (WGS) entry which is preliminary data.</text>
</comment>
<name>A0ACC0BCX1_CATRO</name>
<gene>
    <name evidence="1" type="ORF">M9H77_10865</name>
</gene>
<dbReference type="Proteomes" id="UP001060085">
    <property type="component" value="Linkage Group LG03"/>
</dbReference>
<proteinExistence type="predicted"/>
<evidence type="ECO:0000313" key="2">
    <source>
        <dbReference type="Proteomes" id="UP001060085"/>
    </source>
</evidence>
<protein>
    <submittedName>
        <fullName evidence="1">Uncharacterized protein</fullName>
    </submittedName>
</protein>
<accession>A0ACC0BCX1</accession>
<organism evidence="1 2">
    <name type="scientific">Catharanthus roseus</name>
    <name type="common">Madagascar periwinkle</name>
    <name type="synonym">Vinca rosea</name>
    <dbReference type="NCBI Taxonomy" id="4058"/>
    <lineage>
        <taxon>Eukaryota</taxon>
        <taxon>Viridiplantae</taxon>
        <taxon>Streptophyta</taxon>
        <taxon>Embryophyta</taxon>
        <taxon>Tracheophyta</taxon>
        <taxon>Spermatophyta</taxon>
        <taxon>Magnoliopsida</taxon>
        <taxon>eudicotyledons</taxon>
        <taxon>Gunneridae</taxon>
        <taxon>Pentapetalae</taxon>
        <taxon>asterids</taxon>
        <taxon>lamiids</taxon>
        <taxon>Gentianales</taxon>
        <taxon>Apocynaceae</taxon>
        <taxon>Rauvolfioideae</taxon>
        <taxon>Vinceae</taxon>
        <taxon>Catharanthinae</taxon>
        <taxon>Catharanthus</taxon>
    </lineage>
</organism>
<keyword evidence="2" id="KW-1185">Reference proteome</keyword>
<sequence length="959" mass="108257">MVVRSLWRAKGKLFLATTTAAAGAGAAMIATSDDPASALKLTTTVPIRLLRDSFTAATIAFDYEYSLWGLPEGSTERLKVKHEVHVRSARRLQELCFRNGGIYIKLGQHLSQLEYLVPEEYVQIMRESMLNRCPVSTYEQVCEVVKKELGGTPDEVFEEFNPEPIASASLAQVHIARTHDGQKVAVKVQHTHMTDTAAADCATVELIVNTLHRFFPSFDYRSRDGCNQAITVCPASAYLASLCLTMNKIMVFLEFCYTVMELDFLVEAKNSVKCMDNFKKLSPHIAKYIYAPRVYWTLSTSRLLTMEFMDGAQVNDLKNIQQLGLRPADVAKLVSEAFAEMMFKHGFVHCDPHAANVLIRPLPSGSRSFFGKRKPQLVLLDHGLYKELDDSIRINYASLWKGLVFSDAKAIKENCVKLGAGDDLYALFAGILTMRPWDRVIDPSVDHLVVKGSDRSELQITELLRRLPRVILLMLKTNDCLRAVSNSLKQGSSMETFLIIGRVSSEAVIEYKLWQKSKTSIEEEGTNRKMSDIDGKRNKSKLGSISKNDDRLSDLPDEILYKILSFIPTKDAVSTSVLSTKWKYLYRSVPAIVFDDSLCPPHDKLALDKFIGSLNRLFLLRNVFDLHKFHLTCKRVDDISKINEWICAALCRNVQDLMINSDNNILTILSSEVFECKSLVSLKLHGFSVDVLPKVISLPNLKALELKWVIFRGSASDKCFPRILEGCPSLEELYLKLVSVEGAKYLDLSSPSLRLLSLWYCPPIVLDNPNLVHLKSVYVGQMTVKNLKSLAAAELGDRPSCPSSWTNLFNEFLNVKILSLSCKIWEDCQIPIFGNLTELEFVTLYRAQLKICALILDRAPCLAKLRVYMGRMESDDIFEYHRPIHSKLNTLREVEIVNCQGFECQMSFVEYLLQVGEALKVFKFMFKMPGGKSSKDWPYSAMKRLAICPRPPACKILLP</sequence>
<reference evidence="2" key="1">
    <citation type="journal article" date="2023" name="Nat. Plants">
        <title>Single-cell RNA sequencing provides a high-resolution roadmap for understanding the multicellular compartmentation of specialized metabolism.</title>
        <authorList>
            <person name="Sun S."/>
            <person name="Shen X."/>
            <person name="Li Y."/>
            <person name="Li Y."/>
            <person name="Wang S."/>
            <person name="Li R."/>
            <person name="Zhang H."/>
            <person name="Shen G."/>
            <person name="Guo B."/>
            <person name="Wei J."/>
            <person name="Xu J."/>
            <person name="St-Pierre B."/>
            <person name="Chen S."/>
            <person name="Sun C."/>
        </authorList>
    </citation>
    <scope>NUCLEOTIDE SEQUENCE [LARGE SCALE GENOMIC DNA]</scope>
</reference>
<evidence type="ECO:0000313" key="1">
    <source>
        <dbReference type="EMBL" id="KAI5670501.1"/>
    </source>
</evidence>